<keyword evidence="4" id="KW-1185">Reference proteome</keyword>
<gene>
    <name evidence="3" type="ORF">FW778_15355</name>
</gene>
<evidence type="ECO:0000313" key="3">
    <source>
        <dbReference type="EMBL" id="KAA9038128.1"/>
    </source>
</evidence>
<dbReference type="AlphaFoldDB" id="A0A5J5IF35"/>
<keyword evidence="2" id="KW-0732">Signal</keyword>
<dbReference type="EMBL" id="VYQF01000004">
    <property type="protein sequence ID" value="KAA9038128.1"/>
    <property type="molecule type" value="Genomic_DNA"/>
</dbReference>
<evidence type="ECO:0000256" key="2">
    <source>
        <dbReference type="SAM" id="SignalP"/>
    </source>
</evidence>
<evidence type="ECO:0000313" key="4">
    <source>
        <dbReference type="Proteomes" id="UP000326903"/>
    </source>
</evidence>
<accession>A0A5J5IF35</accession>
<proteinExistence type="predicted"/>
<feature type="chain" id="PRO_5023857840" evidence="2">
    <location>
        <begin position="21"/>
        <end position="80"/>
    </location>
</feature>
<comment type="caution">
    <text evidence="3">The sequence shown here is derived from an EMBL/GenBank/DDBJ whole genome shotgun (WGS) entry which is preliminary data.</text>
</comment>
<feature type="region of interest" description="Disordered" evidence="1">
    <location>
        <begin position="60"/>
        <end position="80"/>
    </location>
</feature>
<name>A0A5J5IF35_9BACT</name>
<reference evidence="3 4" key="1">
    <citation type="submission" date="2019-09" db="EMBL/GenBank/DDBJ databases">
        <title>Draft genome sequence of Ginsengibacter sp. BR5-29.</title>
        <authorList>
            <person name="Im W.-T."/>
        </authorList>
    </citation>
    <scope>NUCLEOTIDE SEQUENCE [LARGE SCALE GENOMIC DNA]</scope>
    <source>
        <strain evidence="3 4">BR5-29</strain>
    </source>
</reference>
<dbReference type="RefSeq" id="WP_150415688.1">
    <property type="nucleotide sequence ID" value="NZ_VYQF01000004.1"/>
</dbReference>
<protein>
    <submittedName>
        <fullName evidence="3">Uncharacterized protein</fullName>
    </submittedName>
</protein>
<evidence type="ECO:0000256" key="1">
    <source>
        <dbReference type="SAM" id="MobiDB-lite"/>
    </source>
</evidence>
<feature type="signal peptide" evidence="2">
    <location>
        <begin position="1"/>
        <end position="20"/>
    </location>
</feature>
<organism evidence="3 4">
    <name type="scientific">Ginsengibacter hankyongi</name>
    <dbReference type="NCBI Taxonomy" id="2607284"/>
    <lineage>
        <taxon>Bacteria</taxon>
        <taxon>Pseudomonadati</taxon>
        <taxon>Bacteroidota</taxon>
        <taxon>Chitinophagia</taxon>
        <taxon>Chitinophagales</taxon>
        <taxon>Chitinophagaceae</taxon>
        <taxon>Ginsengibacter</taxon>
    </lineage>
</organism>
<dbReference type="Proteomes" id="UP000326903">
    <property type="component" value="Unassembled WGS sequence"/>
</dbReference>
<sequence length="80" mass="8992">MKKLLLFVALVVSFSLASQAQDSQTKVKKTSTAGQKVHNTFSKHKHHNGYKVKREKNGVKHKTKVNTTTGEVKNKTDKDK</sequence>